<dbReference type="InterPro" id="IPR005338">
    <property type="entry name" value="Anhydro_N_Ac-Mur_kinase"/>
</dbReference>
<protein>
    <recommendedName>
        <fullName evidence="1">Anhydro-N-acetylmuramic acid kinase</fullName>
        <ecNumber evidence="1">2.7.1.170</ecNumber>
    </recommendedName>
    <alternativeName>
        <fullName evidence="1">AnhMurNAc kinase</fullName>
    </alternativeName>
</protein>
<dbReference type="CDD" id="cd24050">
    <property type="entry name" value="ASKHA_NBD_ANMK"/>
    <property type="match status" value="1"/>
</dbReference>
<evidence type="ECO:0000256" key="1">
    <source>
        <dbReference type="HAMAP-Rule" id="MF_01270"/>
    </source>
</evidence>
<keyword evidence="1" id="KW-0067">ATP-binding</keyword>
<dbReference type="GO" id="GO:0016301">
    <property type="term" value="F:kinase activity"/>
    <property type="evidence" value="ECO:0007669"/>
    <property type="project" value="UniProtKB-KW"/>
</dbReference>
<name>A0A520LJW8_9GAMM</name>
<dbReference type="GO" id="GO:0005524">
    <property type="term" value="F:ATP binding"/>
    <property type="evidence" value="ECO:0007669"/>
    <property type="project" value="UniProtKB-UniRule"/>
</dbReference>
<dbReference type="PANTHER" id="PTHR30605:SF0">
    <property type="entry name" value="ANHYDRO-N-ACETYLMURAMIC ACID KINASE"/>
    <property type="match status" value="1"/>
</dbReference>
<dbReference type="EMBL" id="SHBO01000054">
    <property type="protein sequence ID" value="RZO04852.1"/>
    <property type="molecule type" value="Genomic_DNA"/>
</dbReference>
<comment type="function">
    <text evidence="1">Catalyzes the specific phosphorylation of 1,6-anhydro-N-acetylmuramic acid (anhMurNAc) with the simultaneous cleavage of the 1,6-anhydro ring, generating MurNAc-6-P. Is required for the utilization of anhMurNAc either imported from the medium or derived from its own cell wall murein, and thus plays a role in cell wall recycling.</text>
</comment>
<sequence length="369" mass="40458">MKEIYIGLMSGTSADAVDAVAAAFTDKKIELLGTKSDRLPNDVKVKIKSLSNSDPIEIDELATLDNKLGLLFAKTTKELLKSLGLESDQVKAIGSHGQTIKHRPNDFMDGFSMQIGNASIIAVETGCKVVSDFRRADIALGGHGAPLVPSFHYTYFGSSQVNRAIVNIGGIANITLLPSNDSVSGYDIGPGNTLLDGWYKQHFNLEYDDKGIWASTGEINEDFLSLLLTNKYFEKQPPKSTGPEEFCLNFIKQTLLDFRLKPEDVQATLTELTAITIAKSISKAQPIDEVFVCGGGCKNTYLMERLLKNLRDFNQPEPKSTSFLGIDPQWVEALTFAWMAKKRIHRETTSLPSVTGAKRKAVLGAVYCP</sequence>
<dbReference type="Pfam" id="PF03702">
    <property type="entry name" value="AnmK"/>
    <property type="match status" value="1"/>
</dbReference>
<dbReference type="Proteomes" id="UP000318148">
    <property type="component" value="Unassembled WGS sequence"/>
</dbReference>
<dbReference type="NCBIfam" id="NF007139">
    <property type="entry name" value="PRK09585.1-3"/>
    <property type="match status" value="1"/>
</dbReference>
<dbReference type="GO" id="GO:0016773">
    <property type="term" value="F:phosphotransferase activity, alcohol group as acceptor"/>
    <property type="evidence" value="ECO:0007669"/>
    <property type="project" value="UniProtKB-UniRule"/>
</dbReference>
<dbReference type="Gene3D" id="3.30.420.40">
    <property type="match status" value="2"/>
</dbReference>
<evidence type="ECO:0000313" key="3">
    <source>
        <dbReference type="Proteomes" id="UP000318148"/>
    </source>
</evidence>
<proteinExistence type="inferred from homology"/>
<organism evidence="2 3">
    <name type="scientific">SAR92 clade bacterium</name>
    <dbReference type="NCBI Taxonomy" id="2315479"/>
    <lineage>
        <taxon>Bacteria</taxon>
        <taxon>Pseudomonadati</taxon>
        <taxon>Pseudomonadota</taxon>
        <taxon>Gammaproteobacteria</taxon>
        <taxon>Cellvibrionales</taxon>
        <taxon>Porticoccaceae</taxon>
        <taxon>SAR92 clade</taxon>
    </lineage>
</organism>
<comment type="similarity">
    <text evidence="1">Belongs to the anhydro-N-acetylmuramic acid kinase family.</text>
</comment>
<dbReference type="GO" id="GO:0006040">
    <property type="term" value="P:amino sugar metabolic process"/>
    <property type="evidence" value="ECO:0007669"/>
    <property type="project" value="InterPro"/>
</dbReference>
<dbReference type="InterPro" id="IPR043129">
    <property type="entry name" value="ATPase_NBD"/>
</dbReference>
<feature type="binding site" evidence="1">
    <location>
        <begin position="11"/>
        <end position="18"/>
    </location>
    <ligand>
        <name>ATP</name>
        <dbReference type="ChEBI" id="CHEBI:30616"/>
    </ligand>
</feature>
<dbReference type="GO" id="GO:0097175">
    <property type="term" value="P:1,6-anhydro-N-acetyl-beta-muramic acid catabolic process"/>
    <property type="evidence" value="ECO:0007669"/>
    <property type="project" value="UniProtKB-UniRule"/>
</dbReference>
<keyword evidence="1 2" id="KW-0418">Kinase</keyword>
<gene>
    <name evidence="1" type="primary">anmK</name>
    <name evidence="2" type="ORF">EVB02_03850</name>
</gene>
<dbReference type="PANTHER" id="PTHR30605">
    <property type="entry name" value="ANHYDRO-N-ACETYLMURAMIC ACID KINASE"/>
    <property type="match status" value="1"/>
</dbReference>
<comment type="pathway">
    <text evidence="1">Cell wall biogenesis; peptidoglycan recycling.</text>
</comment>
<dbReference type="UniPathway" id="UPA00544"/>
<dbReference type="UniPathway" id="UPA00343"/>
<accession>A0A520LJW8</accession>
<keyword evidence="1 2" id="KW-0808">Transferase</keyword>
<dbReference type="AlphaFoldDB" id="A0A520LJW8"/>
<keyword evidence="1" id="KW-0547">Nucleotide-binding</keyword>
<dbReference type="EC" id="2.7.1.170" evidence="1"/>
<dbReference type="SUPFAM" id="SSF53067">
    <property type="entry name" value="Actin-like ATPase domain"/>
    <property type="match status" value="1"/>
</dbReference>
<dbReference type="HAMAP" id="MF_01270">
    <property type="entry name" value="AnhMurNAc_kinase"/>
    <property type="match status" value="1"/>
</dbReference>
<reference evidence="2 3" key="1">
    <citation type="submission" date="2019-02" db="EMBL/GenBank/DDBJ databases">
        <title>Prokaryotic population dynamics and viral predation in marine succession experiment using metagenomics: the confinement effect.</title>
        <authorList>
            <person name="Haro-Moreno J.M."/>
            <person name="Rodriguez-Valera F."/>
            <person name="Lopez-Perez M."/>
        </authorList>
    </citation>
    <scope>NUCLEOTIDE SEQUENCE [LARGE SCALE GENOMIC DNA]</scope>
    <source>
        <strain evidence="2">MED-G169</strain>
    </source>
</reference>
<comment type="pathway">
    <text evidence="1">Amino-sugar metabolism; 1,6-anhydro-N-acetylmuramate degradation.</text>
</comment>
<keyword evidence="1" id="KW-0119">Carbohydrate metabolism</keyword>
<dbReference type="GO" id="GO:0009254">
    <property type="term" value="P:peptidoglycan turnover"/>
    <property type="evidence" value="ECO:0007669"/>
    <property type="project" value="UniProtKB-UniRule"/>
</dbReference>
<comment type="caution">
    <text evidence="2">The sequence shown here is derived from an EMBL/GenBank/DDBJ whole genome shotgun (WGS) entry which is preliminary data.</text>
</comment>
<comment type="catalytic activity">
    <reaction evidence="1">
        <text>1,6-anhydro-N-acetyl-beta-muramate + ATP + H2O = N-acetyl-D-muramate 6-phosphate + ADP + H(+)</text>
        <dbReference type="Rhea" id="RHEA:24952"/>
        <dbReference type="ChEBI" id="CHEBI:15377"/>
        <dbReference type="ChEBI" id="CHEBI:15378"/>
        <dbReference type="ChEBI" id="CHEBI:30616"/>
        <dbReference type="ChEBI" id="CHEBI:58690"/>
        <dbReference type="ChEBI" id="CHEBI:58722"/>
        <dbReference type="ChEBI" id="CHEBI:456216"/>
        <dbReference type="EC" id="2.7.1.170"/>
    </reaction>
</comment>
<evidence type="ECO:0000313" key="2">
    <source>
        <dbReference type="EMBL" id="RZO04852.1"/>
    </source>
</evidence>